<gene>
    <name evidence="5" type="primary">rpmA</name>
    <name evidence="6" type="ORF">COT24_03350</name>
</gene>
<dbReference type="PRINTS" id="PR00063">
    <property type="entry name" value="RIBOSOMALL27"/>
</dbReference>
<dbReference type="Pfam" id="PF01016">
    <property type="entry name" value="Ribosomal_L27"/>
    <property type="match status" value="1"/>
</dbReference>
<dbReference type="NCBIfam" id="TIGR00062">
    <property type="entry name" value="L27"/>
    <property type="match status" value="1"/>
</dbReference>
<dbReference type="GO" id="GO:1990904">
    <property type="term" value="C:ribonucleoprotein complex"/>
    <property type="evidence" value="ECO:0007669"/>
    <property type="project" value="UniProtKB-KW"/>
</dbReference>
<evidence type="ECO:0000313" key="6">
    <source>
        <dbReference type="EMBL" id="PIS42452.1"/>
    </source>
</evidence>
<reference evidence="6 7" key="1">
    <citation type="submission" date="2017-09" db="EMBL/GenBank/DDBJ databases">
        <title>Depth-based differentiation of microbial function through sediment-hosted aquifers and enrichment of novel symbionts in the deep terrestrial subsurface.</title>
        <authorList>
            <person name="Probst A.J."/>
            <person name="Ladd B."/>
            <person name="Jarett J.K."/>
            <person name="Geller-Mcgrath D.E."/>
            <person name="Sieber C.M."/>
            <person name="Emerson J.B."/>
            <person name="Anantharaman K."/>
            <person name="Thomas B.C."/>
            <person name="Malmstrom R."/>
            <person name="Stieglmeier M."/>
            <person name="Klingl A."/>
            <person name="Woyke T."/>
            <person name="Ryan C.M."/>
            <person name="Banfield J.F."/>
        </authorList>
    </citation>
    <scope>NUCLEOTIDE SEQUENCE [LARGE SCALE GENOMIC DNA]</scope>
    <source>
        <strain evidence="6">CG08_land_8_20_14_0_20_40_16</strain>
    </source>
</reference>
<evidence type="ECO:0000256" key="2">
    <source>
        <dbReference type="ARBA" id="ARBA00022980"/>
    </source>
</evidence>
<comment type="similarity">
    <text evidence="1 5">Belongs to the bacterial ribosomal protein bL27 family.</text>
</comment>
<dbReference type="Proteomes" id="UP000231542">
    <property type="component" value="Unassembled WGS sequence"/>
</dbReference>
<comment type="caution">
    <text evidence="6">The sequence shown here is derived from an EMBL/GenBank/DDBJ whole genome shotgun (WGS) entry which is preliminary data.</text>
</comment>
<proteinExistence type="inferred from homology"/>
<keyword evidence="2 5" id="KW-0689">Ribosomal protein</keyword>
<keyword evidence="3 5" id="KW-0687">Ribonucleoprotein</keyword>
<name>A0A2H0YXI5_9BACT</name>
<organism evidence="6 7">
    <name type="scientific">Candidatus Kerfeldbacteria bacterium CG08_land_8_20_14_0_20_40_16</name>
    <dbReference type="NCBI Taxonomy" id="2014244"/>
    <lineage>
        <taxon>Bacteria</taxon>
        <taxon>Candidatus Kerfeldiibacteriota</taxon>
    </lineage>
</organism>
<dbReference type="FunFam" id="2.40.50.100:FF:000020">
    <property type="entry name" value="50S ribosomal protein L27"/>
    <property type="match status" value="1"/>
</dbReference>
<dbReference type="GO" id="GO:0003735">
    <property type="term" value="F:structural constituent of ribosome"/>
    <property type="evidence" value="ECO:0007669"/>
    <property type="project" value="InterPro"/>
</dbReference>
<sequence length="94" mass="10206">MAHTKAGGSTQLGRDSQSKRLGVKIGGNQFAQAGMIIVRQRGTKFHPGKNVAKGADDTLFALTAGQVVFKKKKLKKFDGKLRTTKVVEVIPQRQ</sequence>
<accession>A0A2H0YXI5</accession>
<dbReference type="AlphaFoldDB" id="A0A2H0YXI5"/>
<evidence type="ECO:0000256" key="1">
    <source>
        <dbReference type="ARBA" id="ARBA00010797"/>
    </source>
</evidence>
<dbReference type="GO" id="GO:0006412">
    <property type="term" value="P:translation"/>
    <property type="evidence" value="ECO:0007669"/>
    <property type="project" value="UniProtKB-UniRule"/>
</dbReference>
<dbReference type="EMBL" id="PEXU01000042">
    <property type="protein sequence ID" value="PIS42452.1"/>
    <property type="molecule type" value="Genomic_DNA"/>
</dbReference>
<evidence type="ECO:0000256" key="5">
    <source>
        <dbReference type="HAMAP-Rule" id="MF_00539"/>
    </source>
</evidence>
<dbReference type="HAMAP" id="MF_00539">
    <property type="entry name" value="Ribosomal_bL27"/>
    <property type="match status" value="1"/>
</dbReference>
<dbReference type="InterPro" id="IPR018261">
    <property type="entry name" value="Ribosomal_bL27_CS"/>
</dbReference>
<dbReference type="Gene3D" id="2.40.50.100">
    <property type="match status" value="1"/>
</dbReference>
<dbReference type="PANTHER" id="PTHR15893">
    <property type="entry name" value="RIBOSOMAL PROTEIN L27"/>
    <property type="match status" value="1"/>
</dbReference>
<dbReference type="PROSITE" id="PS00831">
    <property type="entry name" value="RIBOSOMAL_L27"/>
    <property type="match status" value="1"/>
</dbReference>
<protein>
    <recommendedName>
        <fullName evidence="4 5">Large ribosomal subunit protein bL27</fullName>
    </recommendedName>
</protein>
<evidence type="ECO:0000313" key="7">
    <source>
        <dbReference type="Proteomes" id="UP000231542"/>
    </source>
</evidence>
<dbReference type="InterPro" id="IPR001684">
    <property type="entry name" value="Ribosomal_bL27"/>
</dbReference>
<dbReference type="SUPFAM" id="SSF110324">
    <property type="entry name" value="Ribosomal L27 protein-like"/>
    <property type="match status" value="1"/>
</dbReference>
<evidence type="ECO:0000256" key="4">
    <source>
        <dbReference type="ARBA" id="ARBA00035175"/>
    </source>
</evidence>
<dbReference type="GO" id="GO:0005840">
    <property type="term" value="C:ribosome"/>
    <property type="evidence" value="ECO:0007669"/>
    <property type="project" value="UniProtKB-KW"/>
</dbReference>
<dbReference type="PANTHER" id="PTHR15893:SF0">
    <property type="entry name" value="LARGE RIBOSOMAL SUBUNIT PROTEIN BL27M"/>
    <property type="match status" value="1"/>
</dbReference>
<evidence type="ECO:0000256" key="3">
    <source>
        <dbReference type="ARBA" id="ARBA00023274"/>
    </source>
</evidence>